<reference evidence="9" key="1">
    <citation type="submission" date="2015-04" db="UniProtKB">
        <authorList>
            <consortium name="EnsemblPlants"/>
        </authorList>
    </citation>
    <scope>IDENTIFICATION</scope>
</reference>
<feature type="compositionally biased region" description="Low complexity" evidence="7">
    <location>
        <begin position="26"/>
        <end position="37"/>
    </location>
</feature>
<dbReference type="OMA" id="MEGGRDC"/>
<comment type="function">
    <text evidence="6">Repressor of jasmonate responses.</text>
</comment>
<keyword evidence="4" id="KW-0805">Transcription regulation</keyword>
<dbReference type="PANTHER" id="PTHR33077:SF17">
    <property type="entry name" value="PROTEIN TIFY 5B"/>
    <property type="match status" value="1"/>
</dbReference>
<dbReference type="PROSITE" id="PS51320">
    <property type="entry name" value="TIFY"/>
    <property type="match status" value="1"/>
</dbReference>
<evidence type="ECO:0000256" key="5">
    <source>
        <dbReference type="ARBA" id="ARBA00023163"/>
    </source>
</evidence>
<reference evidence="9" key="2">
    <citation type="submission" date="2018-05" db="EMBL/GenBank/DDBJ databases">
        <title>OpunRS2 (Oryza punctata Reference Sequence Version 2).</title>
        <authorList>
            <person name="Zhang J."/>
            <person name="Kudrna D."/>
            <person name="Lee S."/>
            <person name="Talag J."/>
            <person name="Welchert J."/>
            <person name="Wing R.A."/>
        </authorList>
    </citation>
    <scope>NUCLEOTIDE SEQUENCE [LARGE SCALE GENOMIC DNA]</scope>
</reference>
<dbReference type="Proteomes" id="UP000026962">
    <property type="component" value="Chromosome 7"/>
</dbReference>
<dbReference type="eggNOG" id="ENOG502S434">
    <property type="taxonomic scope" value="Eukaryota"/>
</dbReference>
<evidence type="ECO:0000256" key="1">
    <source>
        <dbReference type="ARBA" id="ARBA00008614"/>
    </source>
</evidence>
<dbReference type="GO" id="GO:2000022">
    <property type="term" value="P:regulation of jasmonic acid mediated signaling pathway"/>
    <property type="evidence" value="ECO:0007669"/>
    <property type="project" value="UniProtKB-UniRule"/>
</dbReference>
<dbReference type="Pfam" id="PF06200">
    <property type="entry name" value="tify"/>
    <property type="match status" value="1"/>
</dbReference>
<dbReference type="InterPro" id="IPR018467">
    <property type="entry name" value="CCT_CS"/>
</dbReference>
<feature type="region of interest" description="Disordered" evidence="7">
    <location>
        <begin position="16"/>
        <end position="42"/>
    </location>
</feature>
<keyword evidence="6" id="KW-0539">Nucleus</keyword>
<feature type="domain" description="Tify" evidence="8">
    <location>
        <begin position="42"/>
        <end position="76"/>
    </location>
</feature>
<dbReference type="GO" id="GO:0005634">
    <property type="term" value="C:nucleus"/>
    <property type="evidence" value="ECO:0007669"/>
    <property type="project" value="UniProtKB-SubCell"/>
</dbReference>
<evidence type="ECO:0000313" key="9">
    <source>
        <dbReference type="EnsemblPlants" id="OPUNC07G03320.1"/>
    </source>
</evidence>
<keyword evidence="2 6" id="KW-1184">Jasmonic acid signaling pathway</keyword>
<evidence type="ECO:0000256" key="2">
    <source>
        <dbReference type="ARBA" id="ARBA00022819"/>
    </source>
</evidence>
<keyword evidence="3" id="KW-0832">Ubl conjugation</keyword>
<comment type="subcellular location">
    <subcellularLocation>
        <location evidence="6">Nucleus</location>
    </subcellularLocation>
</comment>
<dbReference type="AlphaFoldDB" id="A0A0E0LH91"/>
<dbReference type="GO" id="GO:0009611">
    <property type="term" value="P:response to wounding"/>
    <property type="evidence" value="ECO:0007669"/>
    <property type="project" value="UniProtKB-UniRule"/>
</dbReference>
<dbReference type="GO" id="GO:0031347">
    <property type="term" value="P:regulation of defense response"/>
    <property type="evidence" value="ECO:0007669"/>
    <property type="project" value="UniProtKB-UniRule"/>
</dbReference>
<feature type="compositionally biased region" description="Low complexity" evidence="7">
    <location>
        <begin position="122"/>
        <end position="132"/>
    </location>
</feature>
<evidence type="ECO:0000259" key="8">
    <source>
        <dbReference type="PROSITE" id="PS51320"/>
    </source>
</evidence>
<dbReference type="InterPro" id="IPR040390">
    <property type="entry name" value="TIFY/JAZ"/>
</dbReference>
<evidence type="ECO:0000313" key="10">
    <source>
        <dbReference type="Proteomes" id="UP000026962"/>
    </source>
</evidence>
<proteinExistence type="inferred from homology"/>
<dbReference type="STRING" id="4537.A0A0E0LH91"/>
<evidence type="ECO:0000256" key="7">
    <source>
        <dbReference type="SAM" id="MobiDB-lite"/>
    </source>
</evidence>
<dbReference type="EnsemblPlants" id="OPUNC07G03320.1">
    <property type="protein sequence ID" value="OPUNC07G03320.1"/>
    <property type="gene ID" value="OPUNC07G03320"/>
</dbReference>
<accession>A0A0E0LH91</accession>
<name>A0A0E0LH91_ORYPU</name>
<organism evidence="9">
    <name type="scientific">Oryza punctata</name>
    <name type="common">Red rice</name>
    <dbReference type="NCBI Taxonomy" id="4537"/>
    <lineage>
        <taxon>Eukaryota</taxon>
        <taxon>Viridiplantae</taxon>
        <taxon>Streptophyta</taxon>
        <taxon>Embryophyta</taxon>
        <taxon>Tracheophyta</taxon>
        <taxon>Spermatophyta</taxon>
        <taxon>Magnoliopsida</taxon>
        <taxon>Liliopsida</taxon>
        <taxon>Poales</taxon>
        <taxon>Poaceae</taxon>
        <taxon>BOP clade</taxon>
        <taxon>Oryzoideae</taxon>
        <taxon>Oryzeae</taxon>
        <taxon>Oryzinae</taxon>
        <taxon>Oryza</taxon>
    </lineage>
</organism>
<evidence type="ECO:0000256" key="6">
    <source>
        <dbReference type="RuleBase" id="RU369065"/>
    </source>
</evidence>
<keyword evidence="5" id="KW-0804">Transcription</keyword>
<dbReference type="PANTHER" id="PTHR33077">
    <property type="entry name" value="PROTEIN TIFY 4A-RELATED-RELATED"/>
    <property type="match status" value="1"/>
</dbReference>
<comment type="similarity">
    <text evidence="1 6">Belongs to the TIFY/JAZ family.</text>
</comment>
<sequence length="190" mass="19767">MAEERRDGAVEVELSLRLRTGDDDSSSAAAASATAASGPEDEAAARRNMTIFYNGRMCAVNVTELQARTIISMASQGNFGKQHQQQRQVRDDHPYHQGDSSSSSSGGGGGVSTAAAQHCVAGSSSSHSGSATPPRPPPASPRAGLQAAVAAPMMNQPAASGLSMKRSLQRFLEKRKTRAAASAAPLYARR</sequence>
<dbReference type="Gramene" id="OPUNC07G03320.1">
    <property type="protein sequence ID" value="OPUNC07G03320.1"/>
    <property type="gene ID" value="OPUNC07G03320"/>
</dbReference>
<evidence type="ECO:0000256" key="4">
    <source>
        <dbReference type="ARBA" id="ARBA00023015"/>
    </source>
</evidence>
<dbReference type="InterPro" id="IPR010399">
    <property type="entry name" value="Tify_dom"/>
</dbReference>
<comment type="domain">
    <text evidence="6">The jas domain is required for interaction with COI1.</text>
</comment>
<keyword evidence="10" id="KW-1185">Reference proteome</keyword>
<protein>
    <recommendedName>
        <fullName evidence="6">Protein TIFY</fullName>
    </recommendedName>
    <alternativeName>
        <fullName evidence="6">Jasmonate ZIM domain-containing protein</fullName>
    </alternativeName>
</protein>
<evidence type="ECO:0000256" key="3">
    <source>
        <dbReference type="ARBA" id="ARBA00022843"/>
    </source>
</evidence>
<dbReference type="HOGENOM" id="CLU_100394_0_0_1"/>
<feature type="region of interest" description="Disordered" evidence="7">
    <location>
        <begin position="77"/>
        <end position="150"/>
    </location>
</feature>
<dbReference type="Pfam" id="PF09425">
    <property type="entry name" value="Jas_motif"/>
    <property type="match status" value="1"/>
</dbReference>